<dbReference type="PANTHER" id="PTHR12840:SF1">
    <property type="entry name" value="NADH DEHYDROGENASE [UBIQUINONE] 1 BETA SUBCOMPLEX SUBUNIT 8, MITOCHONDRIAL"/>
    <property type="match status" value="1"/>
</dbReference>
<keyword evidence="2" id="KW-1185">Reference proteome</keyword>
<evidence type="ECO:0000313" key="1">
    <source>
        <dbReference type="EMBL" id="KAJ3571108.1"/>
    </source>
</evidence>
<accession>A0AAD5YSB8</accession>
<gene>
    <name evidence="1" type="ORF">NP233_g3981</name>
</gene>
<dbReference type="Proteomes" id="UP001213000">
    <property type="component" value="Unassembled WGS sequence"/>
</dbReference>
<dbReference type="PANTHER" id="PTHR12840">
    <property type="entry name" value="NADH-UBIQUINONE OXIDOREDUCTASE ASHI SUBUNIT"/>
    <property type="match status" value="1"/>
</dbReference>
<sequence length="160" mass="17739">MHNSLLRPSLAAVRRAASQRVVARSYATQRPSDPEVESYETVDPVPDYPDLPWSSRQNLPAKGWDDMLLRRNYGDPLHEQEEVLSMWGPDIPPAGLTGPSALRQLLLAFAGFATIGFIIKNYAIPERPAAPREFPYDGLVKELGGVEELKANPESLDAED</sequence>
<dbReference type="InterPro" id="IPR008699">
    <property type="entry name" value="NDUFB8"/>
</dbReference>
<evidence type="ECO:0000313" key="2">
    <source>
        <dbReference type="Proteomes" id="UP001213000"/>
    </source>
</evidence>
<dbReference type="AlphaFoldDB" id="A0AAD5YSB8"/>
<dbReference type="GO" id="GO:0005739">
    <property type="term" value="C:mitochondrion"/>
    <property type="evidence" value="ECO:0007669"/>
    <property type="project" value="InterPro"/>
</dbReference>
<reference evidence="1" key="1">
    <citation type="submission" date="2022-07" db="EMBL/GenBank/DDBJ databases">
        <title>Genome Sequence of Leucocoprinus birnbaumii.</title>
        <authorList>
            <person name="Buettner E."/>
        </authorList>
    </citation>
    <scope>NUCLEOTIDE SEQUENCE</scope>
    <source>
        <strain evidence="1">VT141</strain>
    </source>
</reference>
<dbReference type="EMBL" id="JANIEX010000202">
    <property type="protein sequence ID" value="KAJ3571108.1"/>
    <property type="molecule type" value="Genomic_DNA"/>
</dbReference>
<dbReference type="Pfam" id="PF05821">
    <property type="entry name" value="NDUF_B8"/>
    <property type="match status" value="1"/>
</dbReference>
<protein>
    <submittedName>
        <fullName evidence="1">Uncharacterized protein</fullName>
    </submittedName>
</protein>
<organism evidence="1 2">
    <name type="scientific">Leucocoprinus birnbaumii</name>
    <dbReference type="NCBI Taxonomy" id="56174"/>
    <lineage>
        <taxon>Eukaryota</taxon>
        <taxon>Fungi</taxon>
        <taxon>Dikarya</taxon>
        <taxon>Basidiomycota</taxon>
        <taxon>Agaricomycotina</taxon>
        <taxon>Agaricomycetes</taxon>
        <taxon>Agaricomycetidae</taxon>
        <taxon>Agaricales</taxon>
        <taxon>Agaricineae</taxon>
        <taxon>Agaricaceae</taxon>
        <taxon>Leucocoprinus</taxon>
    </lineage>
</organism>
<comment type="caution">
    <text evidence="1">The sequence shown here is derived from an EMBL/GenBank/DDBJ whole genome shotgun (WGS) entry which is preliminary data.</text>
</comment>
<proteinExistence type="predicted"/>
<name>A0AAD5YSB8_9AGAR</name>